<dbReference type="EMBL" id="AKWN02000021">
    <property type="protein sequence ID" value="EMP09516.1"/>
    <property type="molecule type" value="Genomic_DNA"/>
</dbReference>
<dbReference type="AlphaFoldDB" id="M6ZTY5"/>
<organism evidence="2 3">
    <name type="scientific">Leptospira interrogans serovar Pyrogenes str. 200701872</name>
    <dbReference type="NCBI Taxonomy" id="1193029"/>
    <lineage>
        <taxon>Bacteria</taxon>
        <taxon>Pseudomonadati</taxon>
        <taxon>Spirochaetota</taxon>
        <taxon>Spirochaetia</taxon>
        <taxon>Leptospirales</taxon>
        <taxon>Leptospiraceae</taxon>
        <taxon>Leptospira</taxon>
    </lineage>
</organism>
<dbReference type="BioCyc" id="LINT1193029:G11R4-1118-MONOMER"/>
<evidence type="ECO:0000313" key="2">
    <source>
        <dbReference type="EMBL" id="EMP09516.1"/>
    </source>
</evidence>
<sequence length="172" mass="19407">MVSAYKIANLEHRPPLSPRGSLFPENSEPLGSESRLPSKAQELPGLLFSGNSKPIRTGKRNFCPLLSSIVIRDYNSTYALAAKYGVSRQFISYVLHGDKKSKRVEQIIFTEWGITVPEFQQLTLNWLELKSQGRTYTQAEIKEFGDSVRARKLGISVEELRRRKAEILGPIA</sequence>
<name>M6ZTY5_LEPIR</name>
<evidence type="ECO:0000256" key="1">
    <source>
        <dbReference type="SAM" id="MobiDB-lite"/>
    </source>
</evidence>
<gene>
    <name evidence="2" type="ORF">LEP1GSC124_1577</name>
</gene>
<protein>
    <submittedName>
        <fullName evidence="2">Uncharacterized protein</fullName>
    </submittedName>
</protein>
<comment type="caution">
    <text evidence="2">The sequence shown here is derived from an EMBL/GenBank/DDBJ whole genome shotgun (WGS) entry which is preliminary data.</text>
</comment>
<proteinExistence type="predicted"/>
<accession>M6ZTY5</accession>
<dbReference type="Proteomes" id="UP000012117">
    <property type="component" value="Unassembled WGS sequence"/>
</dbReference>
<feature type="region of interest" description="Disordered" evidence="1">
    <location>
        <begin position="16"/>
        <end position="36"/>
    </location>
</feature>
<evidence type="ECO:0000313" key="3">
    <source>
        <dbReference type="Proteomes" id="UP000012117"/>
    </source>
</evidence>
<reference evidence="2 3" key="1">
    <citation type="submission" date="2013-01" db="EMBL/GenBank/DDBJ databases">
        <authorList>
            <person name="Harkins D.M."/>
            <person name="Durkin A.S."/>
            <person name="Brinkac L.M."/>
            <person name="Haft D.H."/>
            <person name="Selengut J.D."/>
            <person name="Sanka R."/>
            <person name="DePew J."/>
            <person name="Purushe J."/>
            <person name="Picardeau M."/>
            <person name="Werts C."/>
            <person name="Goarant C."/>
            <person name="Vinetz J.M."/>
            <person name="Sutton G.G."/>
            <person name="Nierman W.C."/>
            <person name="Fouts D.E."/>
        </authorList>
    </citation>
    <scope>NUCLEOTIDE SEQUENCE [LARGE SCALE GENOMIC DNA]</scope>
    <source>
        <strain evidence="2 3">200701872</strain>
    </source>
</reference>